<organism evidence="8">
    <name type="scientific">freshwater metagenome</name>
    <dbReference type="NCBI Taxonomy" id="449393"/>
    <lineage>
        <taxon>unclassified sequences</taxon>
        <taxon>metagenomes</taxon>
        <taxon>ecological metagenomes</taxon>
    </lineage>
</organism>
<dbReference type="InterPro" id="IPR011009">
    <property type="entry name" value="Kinase-like_dom_sf"/>
</dbReference>
<keyword evidence="3" id="KW-0547">Nucleotide-binding</keyword>
<dbReference type="SUPFAM" id="SSF56112">
    <property type="entry name" value="Protein kinase-like (PK-like)"/>
    <property type="match status" value="1"/>
</dbReference>
<keyword evidence="6" id="KW-0812">Transmembrane</keyword>
<evidence type="ECO:0000256" key="4">
    <source>
        <dbReference type="ARBA" id="ARBA00022777"/>
    </source>
</evidence>
<proteinExistence type="predicted"/>
<dbReference type="FunFam" id="3.30.200.20:FF:000035">
    <property type="entry name" value="Serine/threonine protein kinase Stk1"/>
    <property type="match status" value="1"/>
</dbReference>
<evidence type="ECO:0000256" key="6">
    <source>
        <dbReference type="SAM" id="Phobius"/>
    </source>
</evidence>
<dbReference type="Gene3D" id="3.30.200.20">
    <property type="entry name" value="Phosphorylase Kinase, domain 1"/>
    <property type="match status" value="1"/>
</dbReference>
<dbReference type="GO" id="GO:0004674">
    <property type="term" value="F:protein serine/threonine kinase activity"/>
    <property type="evidence" value="ECO:0007669"/>
    <property type="project" value="UniProtKB-KW"/>
</dbReference>
<evidence type="ECO:0000259" key="7">
    <source>
        <dbReference type="PROSITE" id="PS50011"/>
    </source>
</evidence>
<evidence type="ECO:0000313" key="8">
    <source>
        <dbReference type="EMBL" id="CAB4984538.1"/>
    </source>
</evidence>
<dbReference type="SMART" id="SM00220">
    <property type="entry name" value="S_TKc"/>
    <property type="match status" value="1"/>
</dbReference>
<dbReference type="InterPro" id="IPR008271">
    <property type="entry name" value="Ser/Thr_kinase_AS"/>
</dbReference>
<dbReference type="PANTHER" id="PTHR43289:SF6">
    <property type="entry name" value="SERINE_THREONINE-PROTEIN KINASE NEKL-3"/>
    <property type="match status" value="1"/>
</dbReference>
<dbReference type="PANTHER" id="PTHR43289">
    <property type="entry name" value="MITOGEN-ACTIVATED PROTEIN KINASE KINASE KINASE 20-RELATED"/>
    <property type="match status" value="1"/>
</dbReference>
<accession>A0A6J7MX88</accession>
<protein>
    <submittedName>
        <fullName evidence="8">Unannotated protein</fullName>
    </submittedName>
</protein>
<name>A0A6J7MX88_9ZZZZ</name>
<keyword evidence="4" id="KW-0418">Kinase</keyword>
<evidence type="ECO:0000256" key="1">
    <source>
        <dbReference type="ARBA" id="ARBA00022527"/>
    </source>
</evidence>
<dbReference type="GO" id="GO:0005524">
    <property type="term" value="F:ATP binding"/>
    <property type="evidence" value="ECO:0007669"/>
    <property type="project" value="UniProtKB-KW"/>
</dbReference>
<dbReference type="Pfam" id="PF00069">
    <property type="entry name" value="Pkinase"/>
    <property type="match status" value="1"/>
</dbReference>
<dbReference type="InterPro" id="IPR017441">
    <property type="entry name" value="Protein_kinase_ATP_BS"/>
</dbReference>
<feature type="domain" description="Protein kinase" evidence="7">
    <location>
        <begin position="33"/>
        <end position="290"/>
    </location>
</feature>
<dbReference type="CDD" id="cd14014">
    <property type="entry name" value="STKc_PknB_like"/>
    <property type="match status" value="1"/>
</dbReference>
<dbReference type="AlphaFoldDB" id="A0A6J7MX88"/>
<feature type="transmembrane region" description="Helical" evidence="6">
    <location>
        <begin position="325"/>
        <end position="346"/>
    </location>
</feature>
<dbReference type="PROSITE" id="PS50011">
    <property type="entry name" value="PROTEIN_KINASE_DOM"/>
    <property type="match status" value="1"/>
</dbReference>
<sequence>MADGRARPNPTDVTRVEAAPVQGFVGLTLCGRYELHGLIGSGGMAQVWDATDLILGREVAVKILHPHLSGDETFVTRFRAEAVSAARLSHPNIVGVYDTCSDNGNEAIVMELLDATTLRSYLDEHHIVDSDTTIRIGLRLLDALEAAHRAGLVHRDVKPSNILLCVDGRVKIADFGIAKAEDQTELTQDGALVGTATYLSPEQLLGNKIDGRADLYSLGIVMYECLTGRVPFQGDTGAAVALARLHSVPLDPRRVRSDVPPGLAATVMRTLERDPDDRFNSAADLRAALLNTSVEAQPVRSRPAVQIDPDPTGPGESFAKSERKWLYPALFILLVATALVIAGLLVRETTLDDESSGSASSATTSVPASSELAIADAIPFDPQGKGEPGENNQLKAKAFDGDPETAWRTEGYDTANFFGSKKGVGLGLVLEERSLVDRVLIEGSTNGWSGSIYIIDAEDLDGVDPGTSKPTATFQDVSGAVDLDLTQLDASQRTGSSVLIWITNLGSPQEDERHRVEIAEITLTGSAAAN</sequence>
<dbReference type="PROSITE" id="PS00107">
    <property type="entry name" value="PROTEIN_KINASE_ATP"/>
    <property type="match status" value="1"/>
</dbReference>
<evidence type="ECO:0000256" key="5">
    <source>
        <dbReference type="ARBA" id="ARBA00022840"/>
    </source>
</evidence>
<evidence type="ECO:0000256" key="2">
    <source>
        <dbReference type="ARBA" id="ARBA00022679"/>
    </source>
</evidence>
<dbReference type="EMBL" id="CAFBOG010000111">
    <property type="protein sequence ID" value="CAB4984538.1"/>
    <property type="molecule type" value="Genomic_DNA"/>
</dbReference>
<dbReference type="FunFam" id="1.10.510.10:FF:000021">
    <property type="entry name" value="Serine/threonine protein kinase"/>
    <property type="match status" value="1"/>
</dbReference>
<keyword evidence="6" id="KW-1133">Transmembrane helix</keyword>
<keyword evidence="6" id="KW-0472">Membrane</keyword>
<keyword evidence="5" id="KW-0067">ATP-binding</keyword>
<keyword evidence="1" id="KW-0723">Serine/threonine-protein kinase</keyword>
<reference evidence="8" key="1">
    <citation type="submission" date="2020-05" db="EMBL/GenBank/DDBJ databases">
        <authorList>
            <person name="Chiriac C."/>
            <person name="Salcher M."/>
            <person name="Ghai R."/>
            <person name="Kavagutti S V."/>
        </authorList>
    </citation>
    <scope>NUCLEOTIDE SEQUENCE</scope>
</reference>
<dbReference type="PROSITE" id="PS00108">
    <property type="entry name" value="PROTEIN_KINASE_ST"/>
    <property type="match status" value="1"/>
</dbReference>
<dbReference type="Gene3D" id="1.10.510.10">
    <property type="entry name" value="Transferase(Phosphotransferase) domain 1"/>
    <property type="match status" value="1"/>
</dbReference>
<evidence type="ECO:0000256" key="3">
    <source>
        <dbReference type="ARBA" id="ARBA00022741"/>
    </source>
</evidence>
<keyword evidence="2" id="KW-0808">Transferase</keyword>
<gene>
    <name evidence="8" type="ORF">UFOPK3914_01219</name>
</gene>
<dbReference type="InterPro" id="IPR000719">
    <property type="entry name" value="Prot_kinase_dom"/>
</dbReference>